<comment type="caution">
    <text evidence="1">The sequence shown here is derived from an EMBL/GenBank/DDBJ whole genome shotgun (WGS) entry which is preliminary data.</text>
</comment>
<proteinExistence type="predicted"/>
<dbReference type="EMBL" id="BARS01005057">
    <property type="protein sequence ID" value="GAF68126.1"/>
    <property type="molecule type" value="Genomic_DNA"/>
</dbReference>
<dbReference type="AlphaFoldDB" id="X0RYR3"/>
<reference evidence="1" key="1">
    <citation type="journal article" date="2014" name="Front. Microbiol.">
        <title>High frequency of phylogenetically diverse reductive dehalogenase-homologous genes in deep subseafloor sedimentary metagenomes.</title>
        <authorList>
            <person name="Kawai M."/>
            <person name="Futagami T."/>
            <person name="Toyoda A."/>
            <person name="Takaki Y."/>
            <person name="Nishi S."/>
            <person name="Hori S."/>
            <person name="Arai W."/>
            <person name="Tsubouchi T."/>
            <person name="Morono Y."/>
            <person name="Uchiyama I."/>
            <person name="Ito T."/>
            <person name="Fujiyama A."/>
            <person name="Inagaki F."/>
            <person name="Takami H."/>
        </authorList>
    </citation>
    <scope>NUCLEOTIDE SEQUENCE</scope>
    <source>
        <strain evidence="1">Expedition CK06-06</strain>
    </source>
</reference>
<organism evidence="1">
    <name type="scientific">marine sediment metagenome</name>
    <dbReference type="NCBI Taxonomy" id="412755"/>
    <lineage>
        <taxon>unclassified sequences</taxon>
        <taxon>metagenomes</taxon>
        <taxon>ecological metagenomes</taxon>
    </lineage>
</organism>
<feature type="non-terminal residue" evidence="1">
    <location>
        <position position="1"/>
    </location>
</feature>
<evidence type="ECO:0000313" key="1">
    <source>
        <dbReference type="EMBL" id="GAF68126.1"/>
    </source>
</evidence>
<gene>
    <name evidence="1" type="ORF">S01H1_09906</name>
</gene>
<protein>
    <submittedName>
        <fullName evidence="1">Uncharacterized protein</fullName>
    </submittedName>
</protein>
<accession>X0RYR3</accession>
<sequence length="108" mass="11829">AFEKNNSLQAIWTVPAGKTAYLTDWHYGAASINASRWVRFLLHATAQDGVYTKDLFCTCDIGVILEGSQTQPFTHPNPLGEKTDIKISMIGSGAGIVCSGRFEGWYES</sequence>
<name>X0RYR3_9ZZZZ</name>